<dbReference type="NCBIfam" id="TIGR01224">
    <property type="entry name" value="hutI"/>
    <property type="match status" value="1"/>
</dbReference>
<dbReference type="GO" id="GO:0046872">
    <property type="term" value="F:metal ion binding"/>
    <property type="evidence" value="ECO:0007669"/>
    <property type="project" value="UniProtKB-KW"/>
</dbReference>
<evidence type="ECO:0000256" key="1">
    <source>
        <dbReference type="ARBA" id="ARBA00005023"/>
    </source>
</evidence>
<dbReference type="InParanoid" id="D9Q0Z0"/>
<dbReference type="SUPFAM" id="SSF51556">
    <property type="entry name" value="Metallo-dependent hydrolases"/>
    <property type="match status" value="1"/>
</dbReference>
<keyword evidence="11" id="KW-1185">Reference proteome</keyword>
<sequence>MAPLPEADLIIYNANVVLFEFRPVTRASQVKVLAGGEVAVKGNYIAKVGQRGEVRGTYRAGLELNAGGRLLSPGLVDMHTHAVFAGSRDDELEAKLSGVSYSEILRRGGGIYRTVRATRSASDEELRDLLVKRLRLMLHLGTTTAEVKSGYSLDHEGELRLLRVAREASSTAKVDVVPTLLAHVPPEEAREGRAREEYVKGFANDLVRRAAGLANFVDVFCDEGAFTPDESRLILTSARAVGLGARAHADQLARIGCAEAVAQAGPASVDHLEVSDERSVKAIAASRSTAGLLPASLMATMGSSRPPVPLLRAYGVPMALGSDLSANSVMPSMQTAIDLAIYLYGLTQAEALAAATVNAALSLGLSDRGSVEAGKLADLVVWDLERVSELGYDWGRDRALVVIRRGSAVKDLLNP</sequence>
<comment type="pathway">
    <text evidence="1">Amino-acid degradation.</text>
</comment>
<dbReference type="Gene3D" id="2.30.40.10">
    <property type="entry name" value="Urease, subunit C, domain 1"/>
    <property type="match status" value="1"/>
</dbReference>
<evidence type="ECO:0000256" key="6">
    <source>
        <dbReference type="ARBA" id="ARBA00022833"/>
    </source>
</evidence>
<dbReference type="InterPro" id="IPR032466">
    <property type="entry name" value="Metal_Hydrolase"/>
</dbReference>
<feature type="domain" description="Amidohydrolase-related" evidence="9">
    <location>
        <begin position="71"/>
        <end position="405"/>
    </location>
</feature>
<dbReference type="Gene3D" id="3.20.20.140">
    <property type="entry name" value="Metal-dependent hydrolases"/>
    <property type="match status" value="1"/>
</dbReference>
<organism evidence="10 11">
    <name type="scientific">Acidilobus saccharovorans (strain DSM 16705 / JCM 18335 / VKM B-2471 / 345-15)</name>
    <dbReference type="NCBI Taxonomy" id="666510"/>
    <lineage>
        <taxon>Archaea</taxon>
        <taxon>Thermoproteota</taxon>
        <taxon>Thermoprotei</taxon>
        <taxon>Acidilobales</taxon>
        <taxon>Acidilobaceae</taxon>
        <taxon>Acidilobus</taxon>
    </lineage>
</organism>
<keyword evidence="4" id="KW-0378">Hydrolase</keyword>
<dbReference type="KEGG" id="asc:ASAC_0571"/>
<dbReference type="Pfam" id="PF01979">
    <property type="entry name" value="Amidohydro_1"/>
    <property type="match status" value="1"/>
</dbReference>
<evidence type="ECO:0000256" key="3">
    <source>
        <dbReference type="ARBA" id="ARBA00022723"/>
    </source>
</evidence>
<keyword evidence="6" id="KW-0862">Zinc</keyword>
<evidence type="ECO:0000256" key="2">
    <source>
        <dbReference type="ARBA" id="ARBA00012864"/>
    </source>
</evidence>
<dbReference type="eggNOG" id="arCOG00696">
    <property type="taxonomic scope" value="Archaea"/>
</dbReference>
<reference evidence="10 11" key="1">
    <citation type="journal article" date="2010" name="Appl. Environ. Microbiol.">
        <title>The genome sequence of the crenarchaeon Acidilobus saccharovorans supports a new order, Acidilobales, and suggests an important ecological role in terrestrial acidic hot springs.</title>
        <authorList>
            <person name="Mardanov A.V."/>
            <person name="Svetlitchnyi V.A."/>
            <person name="Beletsky A.V."/>
            <person name="Prokofeva M.I."/>
            <person name="Bonch-Osmolovskaya E.A."/>
            <person name="Ravin N.V."/>
            <person name="Skryabin K.G."/>
        </authorList>
    </citation>
    <scope>NUCLEOTIDE SEQUENCE [LARGE SCALE GENOMIC DNA]</scope>
    <source>
        <strain evidence="11">DSM 16705 / JCM 18335 / VKM B-2471 / 345-15</strain>
    </source>
</reference>
<keyword evidence="3" id="KW-0479">Metal-binding</keyword>
<dbReference type="InterPro" id="IPR006680">
    <property type="entry name" value="Amidohydro-rel"/>
</dbReference>
<dbReference type="HOGENOM" id="CLU_041647_1_0_2"/>
<dbReference type="Proteomes" id="UP000000346">
    <property type="component" value="Chromosome"/>
</dbReference>
<protein>
    <recommendedName>
        <fullName evidence="2 8">Imidazolonepropionase</fullName>
        <ecNumber evidence="2 8">3.5.2.7</ecNumber>
    </recommendedName>
</protein>
<dbReference type="InterPro" id="IPR011059">
    <property type="entry name" value="Metal-dep_hydrolase_composite"/>
</dbReference>
<name>D9Q0Z0_ACIS3</name>
<evidence type="ECO:0000313" key="11">
    <source>
        <dbReference type="Proteomes" id="UP000000346"/>
    </source>
</evidence>
<accession>D9Q0Z0</accession>
<dbReference type="GO" id="GO:0019556">
    <property type="term" value="P:L-histidine catabolic process to glutamate and formamide"/>
    <property type="evidence" value="ECO:0007669"/>
    <property type="project" value="UniProtKB-UniRule"/>
</dbReference>
<dbReference type="PANTHER" id="PTHR42752:SF1">
    <property type="entry name" value="IMIDAZOLONEPROPIONASE-RELATED"/>
    <property type="match status" value="1"/>
</dbReference>
<evidence type="ECO:0000256" key="7">
    <source>
        <dbReference type="ARBA" id="ARBA00023004"/>
    </source>
</evidence>
<evidence type="ECO:0000256" key="4">
    <source>
        <dbReference type="ARBA" id="ARBA00022801"/>
    </source>
</evidence>
<dbReference type="EMBL" id="CP001742">
    <property type="protein sequence ID" value="ADL18978.1"/>
    <property type="molecule type" value="Genomic_DNA"/>
</dbReference>
<dbReference type="EC" id="3.5.2.7" evidence="2 8"/>
<evidence type="ECO:0000313" key="10">
    <source>
        <dbReference type="EMBL" id="ADL18978.1"/>
    </source>
</evidence>
<dbReference type="InterPro" id="IPR005920">
    <property type="entry name" value="HutI"/>
</dbReference>
<dbReference type="SUPFAM" id="SSF51338">
    <property type="entry name" value="Composite domain of metallo-dependent hydrolases"/>
    <property type="match status" value="1"/>
</dbReference>
<dbReference type="GO" id="GO:0050480">
    <property type="term" value="F:imidazolonepropionase activity"/>
    <property type="evidence" value="ECO:0007669"/>
    <property type="project" value="UniProtKB-UniRule"/>
</dbReference>
<dbReference type="GO" id="GO:0005737">
    <property type="term" value="C:cytoplasm"/>
    <property type="evidence" value="ECO:0007669"/>
    <property type="project" value="UniProtKB-UniRule"/>
</dbReference>
<gene>
    <name evidence="10" type="ordered locus">ASAC_0571</name>
</gene>
<dbReference type="STRING" id="666510.ASAC_0571"/>
<dbReference type="PANTHER" id="PTHR42752">
    <property type="entry name" value="IMIDAZOLONEPROPIONASE"/>
    <property type="match status" value="1"/>
</dbReference>
<dbReference type="AlphaFoldDB" id="D9Q0Z0"/>
<evidence type="ECO:0000259" key="9">
    <source>
        <dbReference type="Pfam" id="PF01979"/>
    </source>
</evidence>
<keyword evidence="7" id="KW-0408">Iron</keyword>
<keyword evidence="5" id="KW-0369">Histidine metabolism</keyword>
<evidence type="ECO:0000256" key="5">
    <source>
        <dbReference type="ARBA" id="ARBA00022808"/>
    </source>
</evidence>
<proteinExistence type="predicted"/>
<evidence type="ECO:0000256" key="8">
    <source>
        <dbReference type="NCBIfam" id="TIGR01224"/>
    </source>
</evidence>